<keyword evidence="2" id="KW-1185">Reference proteome</keyword>
<dbReference type="PATRIC" id="fig|1348334.3.peg.3854"/>
<gene>
    <name evidence="1" type="ORF">M595_3985</name>
</gene>
<evidence type="ECO:0000313" key="2">
    <source>
        <dbReference type="Proteomes" id="UP000017127"/>
    </source>
</evidence>
<dbReference type="EMBL" id="AUZM01000043">
    <property type="protein sequence ID" value="ERT06083.1"/>
    <property type="molecule type" value="Genomic_DNA"/>
</dbReference>
<name>U7QDZ6_9CYAN</name>
<protein>
    <submittedName>
        <fullName evidence="1">Uncharacterized protein</fullName>
    </submittedName>
</protein>
<organism evidence="1 2">
    <name type="scientific">Lyngbya aestuarii BL J</name>
    <dbReference type="NCBI Taxonomy" id="1348334"/>
    <lineage>
        <taxon>Bacteria</taxon>
        <taxon>Bacillati</taxon>
        <taxon>Cyanobacteriota</taxon>
        <taxon>Cyanophyceae</taxon>
        <taxon>Oscillatoriophycideae</taxon>
        <taxon>Oscillatoriales</taxon>
        <taxon>Microcoleaceae</taxon>
        <taxon>Lyngbya</taxon>
    </lineage>
</organism>
<comment type="caution">
    <text evidence="1">The sequence shown here is derived from an EMBL/GenBank/DDBJ whole genome shotgun (WGS) entry which is preliminary data.</text>
</comment>
<sequence>MFIYYSSEQARSRDFQEPDFFVVLNFDSAKRRSGAEQERQRAERLATRLQ</sequence>
<reference evidence="1 2" key="1">
    <citation type="journal article" date="2013" name="Front. Microbiol.">
        <title>Comparative genomic analyses of the cyanobacterium, Lyngbya aestuarii BL J, a powerful hydrogen producer.</title>
        <authorList>
            <person name="Kothari A."/>
            <person name="Vaughn M."/>
            <person name="Garcia-Pichel F."/>
        </authorList>
    </citation>
    <scope>NUCLEOTIDE SEQUENCE [LARGE SCALE GENOMIC DNA]</scope>
    <source>
        <strain evidence="1 2">BL J</strain>
    </source>
</reference>
<accession>U7QDZ6</accession>
<dbReference type="AlphaFoldDB" id="U7QDZ6"/>
<dbReference type="Proteomes" id="UP000017127">
    <property type="component" value="Unassembled WGS sequence"/>
</dbReference>
<proteinExistence type="predicted"/>
<evidence type="ECO:0000313" key="1">
    <source>
        <dbReference type="EMBL" id="ERT06083.1"/>
    </source>
</evidence>